<dbReference type="AlphaFoldDB" id="A0A4S8NAD9"/>
<evidence type="ECO:0000313" key="2">
    <source>
        <dbReference type="EMBL" id="THV12872.1"/>
    </source>
</evidence>
<proteinExistence type="predicted"/>
<evidence type="ECO:0000313" key="3">
    <source>
        <dbReference type="Proteomes" id="UP000307087"/>
    </source>
</evidence>
<accession>A0A4S8NAD9</accession>
<gene>
    <name evidence="2" type="ORF">E9934_10775</name>
</gene>
<reference evidence="2 3" key="1">
    <citation type="journal article" date="2009" name="Int. J. Syst. Evol. Microbiol.">
        <title>Nocardioides caeni sp. nov., isolated from wastewater.</title>
        <authorList>
            <person name="Yoon J.H."/>
            <person name="Kang S.J."/>
            <person name="Park S."/>
            <person name="Kim W."/>
            <person name="Oh T.K."/>
        </authorList>
    </citation>
    <scope>NUCLEOTIDE SEQUENCE [LARGE SCALE GENOMIC DNA]</scope>
    <source>
        <strain evidence="2 3">DSM 23134</strain>
    </source>
</reference>
<comment type="caution">
    <text evidence="2">The sequence shown here is derived from an EMBL/GenBank/DDBJ whole genome shotgun (WGS) entry which is preliminary data.</text>
</comment>
<dbReference type="EMBL" id="STGW01000006">
    <property type="protein sequence ID" value="THV12872.1"/>
    <property type="molecule type" value="Genomic_DNA"/>
</dbReference>
<dbReference type="Proteomes" id="UP000307087">
    <property type="component" value="Unassembled WGS sequence"/>
</dbReference>
<organism evidence="2 3">
    <name type="scientific">Nocardioides caeni</name>
    <dbReference type="NCBI Taxonomy" id="574700"/>
    <lineage>
        <taxon>Bacteria</taxon>
        <taxon>Bacillati</taxon>
        <taxon>Actinomycetota</taxon>
        <taxon>Actinomycetes</taxon>
        <taxon>Propionibacteriales</taxon>
        <taxon>Nocardioidaceae</taxon>
        <taxon>Nocardioides</taxon>
    </lineage>
</organism>
<dbReference type="OrthoDB" id="3789553at2"/>
<evidence type="ECO:0000256" key="1">
    <source>
        <dbReference type="SAM" id="MobiDB-lite"/>
    </source>
</evidence>
<feature type="region of interest" description="Disordered" evidence="1">
    <location>
        <begin position="38"/>
        <end position="64"/>
    </location>
</feature>
<protein>
    <submittedName>
        <fullName evidence="2">Uncharacterized protein</fullName>
    </submittedName>
</protein>
<sequence>MTGAARRPAVPGVRLDLLVLLLAVLGAVLFLAPGGDRAEPAPAPDSEAGPADAPATPSGPAPSEEAFCSAYRDLAAAQGQYVAQMDERGAELLRETADELVALGVPDSMSVLARTGFRLELSGIYGSIGLALDPTAVPGALTEDGDGTSLSGSAGEFGAWLSELCPAR</sequence>
<keyword evidence="3" id="KW-1185">Reference proteome</keyword>
<name>A0A4S8NAD9_9ACTN</name>
<dbReference type="RefSeq" id="WP_136562907.1">
    <property type="nucleotide sequence ID" value="NZ_BAABLS010000004.1"/>
</dbReference>